<dbReference type="STRING" id="460265.Mnod_2947"/>
<protein>
    <submittedName>
        <fullName evidence="1">Uncharacterized protein</fullName>
    </submittedName>
</protein>
<sequence length="79" mass="8518">MLASSDRPISGSEMLEALAAGGRAVAELNAQGKPARVCLVPDGLWVEGRQKGALIHGRELRTMAPYQRAQRIREIASSF</sequence>
<proteinExistence type="predicted"/>
<dbReference type="RefSeq" id="WP_015929573.1">
    <property type="nucleotide sequence ID" value="NC_011894.1"/>
</dbReference>
<dbReference type="AlphaFoldDB" id="B8IH23"/>
<dbReference type="EMBL" id="CP001349">
    <property type="protein sequence ID" value="ACL57898.1"/>
    <property type="molecule type" value="Genomic_DNA"/>
</dbReference>
<name>B8IH23_METNO</name>
<organism evidence="1 2">
    <name type="scientific">Methylobacterium nodulans (strain LMG 21967 / CNCM I-2342 / ORS 2060)</name>
    <dbReference type="NCBI Taxonomy" id="460265"/>
    <lineage>
        <taxon>Bacteria</taxon>
        <taxon>Pseudomonadati</taxon>
        <taxon>Pseudomonadota</taxon>
        <taxon>Alphaproteobacteria</taxon>
        <taxon>Hyphomicrobiales</taxon>
        <taxon>Methylobacteriaceae</taxon>
        <taxon>Methylobacterium</taxon>
    </lineage>
</organism>
<evidence type="ECO:0000313" key="2">
    <source>
        <dbReference type="Proteomes" id="UP000008207"/>
    </source>
</evidence>
<dbReference type="Proteomes" id="UP000008207">
    <property type="component" value="Chromosome"/>
</dbReference>
<reference evidence="1 2" key="1">
    <citation type="submission" date="2009-01" db="EMBL/GenBank/DDBJ databases">
        <title>Complete sequence of chromosome of Methylobacterium nodulans ORS 2060.</title>
        <authorList>
            <consortium name="US DOE Joint Genome Institute"/>
            <person name="Lucas S."/>
            <person name="Copeland A."/>
            <person name="Lapidus A."/>
            <person name="Glavina del Rio T."/>
            <person name="Dalin E."/>
            <person name="Tice H."/>
            <person name="Bruce D."/>
            <person name="Goodwin L."/>
            <person name="Pitluck S."/>
            <person name="Sims D."/>
            <person name="Brettin T."/>
            <person name="Detter J.C."/>
            <person name="Han C."/>
            <person name="Larimer F."/>
            <person name="Land M."/>
            <person name="Hauser L."/>
            <person name="Kyrpides N."/>
            <person name="Ivanova N."/>
            <person name="Marx C.J."/>
            <person name="Richardson P."/>
        </authorList>
    </citation>
    <scope>NUCLEOTIDE SEQUENCE [LARGE SCALE GENOMIC DNA]</scope>
    <source>
        <strain evidence="2">LMG 21967 / CNCM I-2342 / ORS 2060</strain>
    </source>
</reference>
<dbReference type="KEGG" id="mno:Mnod_2947"/>
<accession>B8IH23</accession>
<gene>
    <name evidence="1" type="ordered locus">Mnod_2947</name>
</gene>
<evidence type="ECO:0000313" key="1">
    <source>
        <dbReference type="EMBL" id="ACL57898.1"/>
    </source>
</evidence>
<keyword evidence="2" id="KW-1185">Reference proteome</keyword>
<dbReference type="HOGENOM" id="CLU_2602011_0_0_5"/>